<organism evidence="1 2">
    <name type="scientific">Lactuca virosa</name>
    <dbReference type="NCBI Taxonomy" id="75947"/>
    <lineage>
        <taxon>Eukaryota</taxon>
        <taxon>Viridiplantae</taxon>
        <taxon>Streptophyta</taxon>
        <taxon>Embryophyta</taxon>
        <taxon>Tracheophyta</taxon>
        <taxon>Spermatophyta</taxon>
        <taxon>Magnoliopsida</taxon>
        <taxon>eudicotyledons</taxon>
        <taxon>Gunneridae</taxon>
        <taxon>Pentapetalae</taxon>
        <taxon>asterids</taxon>
        <taxon>campanulids</taxon>
        <taxon>Asterales</taxon>
        <taxon>Asteraceae</taxon>
        <taxon>Cichorioideae</taxon>
        <taxon>Cichorieae</taxon>
        <taxon>Lactucinae</taxon>
        <taxon>Lactuca</taxon>
    </lineage>
</organism>
<dbReference type="AlphaFoldDB" id="A0AAU9PXG7"/>
<accession>A0AAU9PXG7</accession>
<sequence>MRWHQVGCECVTIPLALASSPPPSAYHVSSVTHRHTPTTISQVTPQSCPVDTFYILGLFKRNPGKRILPRSPPYAVESRVKPSTGYLRTLQLQRNELSSFSNGDQHVSPSPPEKIQSKIFCKENFRKVDLTINAVECVIRRISAGGGISRDNLTRSLESTTWILRLEKIRMYIKNNNGSGMRRCIFYLKTLKGSQSCKSLSRYR</sequence>
<reference evidence="1 2" key="1">
    <citation type="submission" date="2022-01" db="EMBL/GenBank/DDBJ databases">
        <authorList>
            <person name="Xiong W."/>
            <person name="Schranz E."/>
        </authorList>
    </citation>
    <scope>NUCLEOTIDE SEQUENCE [LARGE SCALE GENOMIC DNA]</scope>
</reference>
<name>A0AAU9PXG7_9ASTR</name>
<dbReference type="EMBL" id="CAKMRJ010005819">
    <property type="protein sequence ID" value="CAH1454663.1"/>
    <property type="molecule type" value="Genomic_DNA"/>
</dbReference>
<evidence type="ECO:0000313" key="1">
    <source>
        <dbReference type="EMBL" id="CAH1454663.1"/>
    </source>
</evidence>
<protein>
    <submittedName>
        <fullName evidence="1">Uncharacterized protein</fullName>
    </submittedName>
</protein>
<comment type="caution">
    <text evidence="1">The sequence shown here is derived from an EMBL/GenBank/DDBJ whole genome shotgun (WGS) entry which is preliminary data.</text>
</comment>
<keyword evidence="2" id="KW-1185">Reference proteome</keyword>
<proteinExistence type="predicted"/>
<evidence type="ECO:0000313" key="2">
    <source>
        <dbReference type="Proteomes" id="UP001157418"/>
    </source>
</evidence>
<gene>
    <name evidence="1" type="ORF">LVIROSA_LOCUS39830</name>
</gene>
<dbReference type="Proteomes" id="UP001157418">
    <property type="component" value="Unassembled WGS sequence"/>
</dbReference>